<keyword evidence="1" id="KW-0560">Oxidoreductase</keyword>
<evidence type="ECO:0000259" key="2">
    <source>
        <dbReference type="Pfam" id="PF01408"/>
    </source>
</evidence>
<comment type="caution">
    <text evidence="3">The sequence shown here is derived from an EMBL/GenBank/DDBJ whole genome shotgun (WGS) entry which is preliminary data.</text>
</comment>
<dbReference type="InterPro" id="IPR036291">
    <property type="entry name" value="NAD(P)-bd_dom_sf"/>
</dbReference>
<dbReference type="EMBL" id="JAHZIK010002535">
    <property type="protein sequence ID" value="MBW7460893.1"/>
    <property type="molecule type" value="Genomic_DNA"/>
</dbReference>
<evidence type="ECO:0000313" key="4">
    <source>
        <dbReference type="Proteomes" id="UP001519887"/>
    </source>
</evidence>
<keyword evidence="4" id="KW-1185">Reference proteome</keyword>
<dbReference type="InterPro" id="IPR050463">
    <property type="entry name" value="Gfo/Idh/MocA_oxidrdct_glycsds"/>
</dbReference>
<protein>
    <submittedName>
        <fullName evidence="3">Gfo/Idh/MocA family oxidoreductase</fullName>
    </submittedName>
</protein>
<dbReference type="PANTHER" id="PTHR43818:SF11">
    <property type="entry name" value="BCDNA.GH03377"/>
    <property type="match status" value="1"/>
</dbReference>
<dbReference type="SUPFAM" id="SSF51735">
    <property type="entry name" value="NAD(P)-binding Rossmann-fold domains"/>
    <property type="match status" value="1"/>
</dbReference>
<name>A0ABS7CJ21_9BACL</name>
<dbReference type="InterPro" id="IPR000683">
    <property type="entry name" value="Gfo/Idh/MocA-like_OxRdtase_N"/>
</dbReference>
<evidence type="ECO:0000313" key="3">
    <source>
        <dbReference type="EMBL" id="MBW7460893.1"/>
    </source>
</evidence>
<sequence length="91" mass="9858">MGKKPIRFGVIGCGLMGKEFASAAARWCHLADVDFQPSIVAVCDANPAATEWFTEQVPSVKSAYSDYKELLADESVDAVYCAVPHNLHAQI</sequence>
<dbReference type="Gene3D" id="3.40.50.720">
    <property type="entry name" value="NAD(P)-binding Rossmann-like Domain"/>
    <property type="match status" value="1"/>
</dbReference>
<reference evidence="3 4" key="1">
    <citation type="submission" date="2021-07" db="EMBL/GenBank/DDBJ databases">
        <title>Paenibacillus radiodurans sp. nov., isolated from the southeastern edge of Tengger Desert.</title>
        <authorList>
            <person name="Zhang G."/>
        </authorList>
    </citation>
    <scope>NUCLEOTIDE SEQUENCE [LARGE SCALE GENOMIC DNA]</scope>
    <source>
        <strain evidence="3 4">CCM 7311</strain>
    </source>
</reference>
<gene>
    <name evidence="3" type="ORF">K0U00_43215</name>
</gene>
<accession>A0ABS7CJ21</accession>
<dbReference type="Proteomes" id="UP001519887">
    <property type="component" value="Unassembled WGS sequence"/>
</dbReference>
<dbReference type="Pfam" id="PF01408">
    <property type="entry name" value="GFO_IDH_MocA"/>
    <property type="match status" value="1"/>
</dbReference>
<feature type="domain" description="Gfo/Idh/MocA-like oxidoreductase N-terminal" evidence="2">
    <location>
        <begin position="6"/>
        <end position="91"/>
    </location>
</feature>
<dbReference type="PANTHER" id="PTHR43818">
    <property type="entry name" value="BCDNA.GH03377"/>
    <property type="match status" value="1"/>
</dbReference>
<organism evidence="3 4">
    <name type="scientific">Paenibacillus sepulcri</name>
    <dbReference type="NCBI Taxonomy" id="359917"/>
    <lineage>
        <taxon>Bacteria</taxon>
        <taxon>Bacillati</taxon>
        <taxon>Bacillota</taxon>
        <taxon>Bacilli</taxon>
        <taxon>Bacillales</taxon>
        <taxon>Paenibacillaceae</taxon>
        <taxon>Paenibacillus</taxon>
    </lineage>
</organism>
<evidence type="ECO:0000256" key="1">
    <source>
        <dbReference type="ARBA" id="ARBA00023002"/>
    </source>
</evidence>
<proteinExistence type="predicted"/>
<feature type="non-terminal residue" evidence="3">
    <location>
        <position position="91"/>
    </location>
</feature>